<reference evidence="1 4" key="2">
    <citation type="submission" date="2022-05" db="EMBL/GenBank/DDBJ databases">
        <title>Genome Sequencing of Bee-Associated Microbes.</title>
        <authorList>
            <person name="Dunlap C."/>
        </authorList>
    </citation>
    <scope>NUCLEOTIDE SEQUENCE [LARGE SCALE GENOMIC DNA]</scope>
    <source>
        <strain evidence="1 4">NRRL B-23120</strain>
    </source>
</reference>
<reference evidence="2 3" key="1">
    <citation type="submission" date="2018-01" db="EMBL/GenBank/DDBJ databases">
        <title>The whole genome sequencing and assembly of Paenibacillus chitinolyticus KCCM 41400 strain.</title>
        <authorList>
            <person name="Kim J.-Y."/>
            <person name="Park M.-K."/>
            <person name="Lee Y.-J."/>
            <person name="Yi H."/>
            <person name="Bahn Y.-S."/>
            <person name="Kim J.F."/>
            <person name="Lee D.-W."/>
        </authorList>
    </citation>
    <scope>NUCLEOTIDE SEQUENCE [LARGE SCALE GENOMIC DNA]</scope>
    <source>
        <strain evidence="2 3">KCCM 41400</strain>
    </source>
</reference>
<dbReference type="RefSeq" id="WP_042229083.1">
    <property type="nucleotide sequence ID" value="NZ_CP026520.1"/>
</dbReference>
<dbReference type="Proteomes" id="UP001527202">
    <property type="component" value="Unassembled WGS sequence"/>
</dbReference>
<sequence length="70" mass="8127">MRIEVSDKIVAVWLNESDLHSEELKQLALECRRDKKKLVKFVSGKNDIAETVEKLIMNNLNIGPNKSRYK</sequence>
<dbReference type="GeneID" id="95374783"/>
<dbReference type="AlphaFoldDB" id="A0A410WTN9"/>
<dbReference type="Proteomes" id="UP000288943">
    <property type="component" value="Chromosome"/>
</dbReference>
<organism evidence="2 3">
    <name type="scientific">Paenibacillus chitinolyticus</name>
    <dbReference type="NCBI Taxonomy" id="79263"/>
    <lineage>
        <taxon>Bacteria</taxon>
        <taxon>Bacillati</taxon>
        <taxon>Bacillota</taxon>
        <taxon>Bacilli</taxon>
        <taxon>Bacillales</taxon>
        <taxon>Paenibacillaceae</taxon>
        <taxon>Paenibacillus</taxon>
    </lineage>
</organism>
<dbReference type="EMBL" id="JAMDMJ010000039">
    <property type="protein sequence ID" value="MCY9599120.1"/>
    <property type="molecule type" value="Genomic_DNA"/>
</dbReference>
<gene>
    <name evidence="1" type="ORF">M5X16_25510</name>
    <name evidence="2" type="ORF">PC41400_08155</name>
</gene>
<accession>A0A410WTN9</accession>
<evidence type="ECO:0000313" key="4">
    <source>
        <dbReference type="Proteomes" id="UP001527202"/>
    </source>
</evidence>
<dbReference type="KEGG" id="pchi:PC41400_08155"/>
<evidence type="ECO:0000313" key="3">
    <source>
        <dbReference type="Proteomes" id="UP000288943"/>
    </source>
</evidence>
<name>A0A410WTN9_9BACL</name>
<keyword evidence="4" id="KW-1185">Reference proteome</keyword>
<evidence type="ECO:0000313" key="1">
    <source>
        <dbReference type="EMBL" id="MCY9599120.1"/>
    </source>
</evidence>
<proteinExistence type="predicted"/>
<evidence type="ECO:0000313" key="2">
    <source>
        <dbReference type="EMBL" id="QAV17637.1"/>
    </source>
</evidence>
<dbReference type="EMBL" id="CP026520">
    <property type="protein sequence ID" value="QAV17637.1"/>
    <property type="molecule type" value="Genomic_DNA"/>
</dbReference>
<protein>
    <submittedName>
        <fullName evidence="2">Uncharacterized protein</fullName>
    </submittedName>
</protein>